<keyword evidence="3 11" id="KW-0547">Nucleotide-binding</keyword>
<comment type="caution">
    <text evidence="15">The sequence shown here is derived from an EMBL/GenBank/DDBJ whole genome shotgun (WGS) entry which is preliminary data.</text>
</comment>
<comment type="function">
    <text evidence="11">RNA helicase.</text>
</comment>
<dbReference type="OrthoDB" id="1735at2759"/>
<keyword evidence="2" id="KW-0540">Nuclease</keyword>
<dbReference type="CDD" id="cd18787">
    <property type="entry name" value="SF2_C_DEAD"/>
    <property type="match status" value="1"/>
</dbReference>
<evidence type="ECO:0000256" key="1">
    <source>
        <dbReference type="ARBA" id="ARBA00008765"/>
    </source>
</evidence>
<evidence type="ECO:0000256" key="6">
    <source>
        <dbReference type="ARBA" id="ARBA00022839"/>
    </source>
</evidence>
<gene>
    <name evidence="15" type="ORF">OXX778_LOCUS7334</name>
</gene>
<feature type="domain" description="Helicase C-terminal" evidence="14">
    <location>
        <begin position="482"/>
        <end position="679"/>
    </location>
</feature>
<dbReference type="Gene3D" id="3.40.50.300">
    <property type="entry name" value="P-loop containing nucleotide triphosphate hydrolases"/>
    <property type="match status" value="3"/>
</dbReference>
<dbReference type="InterPro" id="IPR013320">
    <property type="entry name" value="ConA-like_dom_sf"/>
</dbReference>
<evidence type="ECO:0000256" key="7">
    <source>
        <dbReference type="ARBA" id="ARBA00022840"/>
    </source>
</evidence>
<dbReference type="SMART" id="SM00449">
    <property type="entry name" value="SPRY"/>
    <property type="match status" value="1"/>
</dbReference>
<evidence type="ECO:0000259" key="13">
    <source>
        <dbReference type="PROSITE" id="PS51192"/>
    </source>
</evidence>
<name>A0A813TWR5_9BILA</name>
<dbReference type="InterPro" id="IPR001650">
    <property type="entry name" value="Helicase_C-like"/>
</dbReference>
<evidence type="ECO:0000256" key="4">
    <source>
        <dbReference type="ARBA" id="ARBA00022801"/>
    </source>
</evidence>
<comment type="similarity">
    <text evidence="1">Belongs to the DEAD box helicase family. DDX1 subfamily.</text>
</comment>
<dbReference type="InterPro" id="IPR027417">
    <property type="entry name" value="P-loop_NTPase"/>
</dbReference>
<dbReference type="FunFam" id="3.40.50.300:FF:000652">
    <property type="entry name" value="ATP-dependent RNA helicase DDX1"/>
    <property type="match status" value="1"/>
</dbReference>
<dbReference type="EMBL" id="CAJNOC010000929">
    <property type="protein sequence ID" value="CAF0818411.1"/>
    <property type="molecule type" value="Genomic_DNA"/>
</dbReference>
<evidence type="ECO:0000256" key="8">
    <source>
        <dbReference type="ARBA" id="ARBA00022884"/>
    </source>
</evidence>
<keyword evidence="6" id="KW-0269">Exonuclease</keyword>
<dbReference type="GO" id="GO:0003723">
    <property type="term" value="F:RNA binding"/>
    <property type="evidence" value="ECO:0007669"/>
    <property type="project" value="UniProtKB-UniRule"/>
</dbReference>
<accession>A0A813TWR5</accession>
<dbReference type="CDD" id="cd12873">
    <property type="entry name" value="SPRY_DDX1"/>
    <property type="match status" value="1"/>
</dbReference>
<dbReference type="PANTHER" id="PTHR24031">
    <property type="entry name" value="RNA HELICASE"/>
    <property type="match status" value="1"/>
</dbReference>
<dbReference type="SUPFAM" id="SSF49899">
    <property type="entry name" value="Concanavalin A-like lectins/glucanases"/>
    <property type="match status" value="1"/>
</dbReference>
<evidence type="ECO:0000256" key="9">
    <source>
        <dbReference type="ARBA" id="ARBA00047984"/>
    </source>
</evidence>
<comment type="catalytic activity">
    <reaction evidence="9 11">
        <text>ATP + H2O = ADP + phosphate + H(+)</text>
        <dbReference type="Rhea" id="RHEA:13065"/>
        <dbReference type="ChEBI" id="CHEBI:15377"/>
        <dbReference type="ChEBI" id="CHEBI:15378"/>
        <dbReference type="ChEBI" id="CHEBI:30616"/>
        <dbReference type="ChEBI" id="CHEBI:43474"/>
        <dbReference type="ChEBI" id="CHEBI:456216"/>
        <dbReference type="EC" id="3.6.4.13"/>
    </reaction>
</comment>
<evidence type="ECO:0000259" key="14">
    <source>
        <dbReference type="PROSITE" id="PS51194"/>
    </source>
</evidence>
<evidence type="ECO:0000313" key="16">
    <source>
        <dbReference type="Proteomes" id="UP000663879"/>
    </source>
</evidence>
<evidence type="ECO:0000256" key="10">
    <source>
        <dbReference type="ARBA" id="ARBA00058016"/>
    </source>
</evidence>
<dbReference type="Pfam" id="PF00271">
    <property type="entry name" value="Helicase_C"/>
    <property type="match status" value="1"/>
</dbReference>
<dbReference type="Gene3D" id="2.60.120.920">
    <property type="match status" value="1"/>
</dbReference>
<comment type="domain">
    <text evidence="11">The helicase domain is involved in the stimulation of RELA transcriptional activity.</text>
</comment>
<evidence type="ECO:0000259" key="12">
    <source>
        <dbReference type="PROSITE" id="PS50188"/>
    </source>
</evidence>
<dbReference type="InterPro" id="IPR001870">
    <property type="entry name" value="B30.2/SPRY"/>
</dbReference>
<keyword evidence="8 11" id="KW-0694">RNA-binding</keyword>
<proteinExistence type="inferred from homology"/>
<dbReference type="SMART" id="SM00487">
    <property type="entry name" value="DEXDc"/>
    <property type="match status" value="1"/>
</dbReference>
<dbReference type="FunFam" id="3.40.50.300:FF:000708">
    <property type="entry name" value="ATP-dependent RNA helicase DDX1"/>
    <property type="match status" value="1"/>
</dbReference>
<evidence type="ECO:0000256" key="11">
    <source>
        <dbReference type="RuleBase" id="RU365068"/>
    </source>
</evidence>
<keyword evidence="4 11" id="KW-0378">Hydrolase</keyword>
<comment type="function">
    <text evidence="10">Acts as an ATP-dependent RNA helicase, able to unwind both RNA-RNA and RNA-DNA duplexes. Possesses 5' single-stranded RNA overhang nuclease activity.</text>
</comment>
<dbReference type="GO" id="GO:0003724">
    <property type="term" value="F:RNA helicase activity"/>
    <property type="evidence" value="ECO:0007669"/>
    <property type="project" value="UniProtKB-EC"/>
</dbReference>
<evidence type="ECO:0000256" key="2">
    <source>
        <dbReference type="ARBA" id="ARBA00022722"/>
    </source>
</evidence>
<dbReference type="AlphaFoldDB" id="A0A813TWR5"/>
<feature type="domain" description="B30.2/SPRY" evidence="12">
    <location>
        <begin position="70"/>
        <end position="247"/>
    </location>
</feature>
<keyword evidence="5 11" id="KW-0347">Helicase</keyword>
<evidence type="ECO:0000256" key="5">
    <source>
        <dbReference type="ARBA" id="ARBA00022806"/>
    </source>
</evidence>
<organism evidence="15 16">
    <name type="scientific">Brachionus calyciflorus</name>
    <dbReference type="NCBI Taxonomy" id="104777"/>
    <lineage>
        <taxon>Eukaryota</taxon>
        <taxon>Metazoa</taxon>
        <taxon>Spiralia</taxon>
        <taxon>Gnathifera</taxon>
        <taxon>Rotifera</taxon>
        <taxon>Eurotatoria</taxon>
        <taxon>Monogononta</taxon>
        <taxon>Pseudotrocha</taxon>
        <taxon>Ploima</taxon>
        <taxon>Brachionidae</taxon>
        <taxon>Brachionus</taxon>
    </lineage>
</organism>
<keyword evidence="16" id="KW-1185">Reference proteome</keyword>
<keyword evidence="7 11" id="KW-0067">ATP-binding</keyword>
<dbReference type="FunFam" id="2.60.120.920:FF:000076">
    <property type="entry name" value="ATP-dependent RNA helicase DDX1"/>
    <property type="match status" value="1"/>
</dbReference>
<reference evidence="15" key="1">
    <citation type="submission" date="2021-02" db="EMBL/GenBank/DDBJ databases">
        <authorList>
            <person name="Nowell W R."/>
        </authorList>
    </citation>
    <scope>NUCLEOTIDE SEQUENCE</scope>
    <source>
        <strain evidence="15">Ploen Becks lab</strain>
    </source>
</reference>
<dbReference type="EC" id="3.6.4.13" evidence="11"/>
<dbReference type="InterPro" id="IPR003877">
    <property type="entry name" value="SPRY_dom"/>
</dbReference>
<sequence>MNAFETELGVMTEIAEAVNNMGWLLPTDIQSEAIPLILGGGDVLMAAETGSGKTGAFCLPVLQIVYETLKDIQEHKGLPKGDSKSTPIGFKMSAYDRTPAMAIDPEGLLCQSRDQNQWHGCRSTKGVINKGKYYYEAKVTDEGLCRVGWSTQDAVLDLGTDKLGFGFGGTGKKSNSKQFDNYGEPYGKDDVVGCYIDLDLMKLKWSKNGKDLGNAYDIPQALKNYAFYPTVCMKNAEIKFNFGETGFQHAPNEGYIGIAQVNKEFSVTSPKSSGGRGPIKRQNNAPLALIIEPSKELAEQTLREIKNFKKNLSNPDIKEVLIVGGLPVKEQIQSIENGVDIVVATPGRLDDLISTDRLSLDQVRFFILDEVDGLISQGHKDLIMKIHRKIPGVTFDGKRLQMIVCSATLHNFEVKKLADQIMHFPNWIDLKGQDSVPDTIHHCVCVIDPKMDTTWRTLKRRIQTDGVHATDRLNYQTDSKEMLSEAIKILKAEYCVKAIEKFKMDKALVFCRTKLDCDNLENYFIQLGGGPKNSGHQFSCVCLHSDRSPNERTENLEKFKQNKVRLLICTDVAARGLDITGLPYVINVTLPDEKQNYVHRIGRVGRADRMGLAISLVSKVQEKVWYHSCTSRGKNCHNRLLKEEGGCCIWYNEMNYLDEIEEHLGCTIAQVPASLEVPVNEFDGKVVYGEKRQVKTTAFKGHVELLAPSLKELMDLEKRTQINYLKMKFKI</sequence>
<dbReference type="SUPFAM" id="SSF52540">
    <property type="entry name" value="P-loop containing nucleoside triphosphate hydrolases"/>
    <property type="match status" value="2"/>
</dbReference>
<dbReference type="PROSITE" id="PS51194">
    <property type="entry name" value="HELICASE_CTER"/>
    <property type="match status" value="1"/>
</dbReference>
<dbReference type="SMART" id="SM00490">
    <property type="entry name" value="HELICc"/>
    <property type="match status" value="1"/>
</dbReference>
<feature type="domain" description="Helicase ATP-binding" evidence="13">
    <location>
        <begin position="278"/>
        <end position="427"/>
    </location>
</feature>
<dbReference type="InterPro" id="IPR043136">
    <property type="entry name" value="B30.2/SPRY_sf"/>
</dbReference>
<dbReference type="PROSITE" id="PS50188">
    <property type="entry name" value="B302_SPRY"/>
    <property type="match status" value="1"/>
</dbReference>
<protein>
    <recommendedName>
        <fullName evidence="11">ATP-dependent RNA helicase</fullName>
        <ecNumber evidence="11">3.6.4.13</ecNumber>
    </recommendedName>
</protein>
<dbReference type="GO" id="GO:0005524">
    <property type="term" value="F:ATP binding"/>
    <property type="evidence" value="ECO:0007669"/>
    <property type="project" value="UniProtKB-UniRule"/>
</dbReference>
<dbReference type="Pfam" id="PF00622">
    <property type="entry name" value="SPRY"/>
    <property type="match status" value="1"/>
</dbReference>
<evidence type="ECO:0000256" key="3">
    <source>
        <dbReference type="ARBA" id="ARBA00022741"/>
    </source>
</evidence>
<evidence type="ECO:0000313" key="15">
    <source>
        <dbReference type="EMBL" id="CAF0818411.1"/>
    </source>
</evidence>
<dbReference type="PROSITE" id="PS51192">
    <property type="entry name" value="HELICASE_ATP_BIND_1"/>
    <property type="match status" value="1"/>
</dbReference>
<dbReference type="InterPro" id="IPR011545">
    <property type="entry name" value="DEAD/DEAH_box_helicase_dom"/>
</dbReference>
<dbReference type="Proteomes" id="UP000663879">
    <property type="component" value="Unassembled WGS sequence"/>
</dbReference>
<dbReference type="InterPro" id="IPR014001">
    <property type="entry name" value="Helicase_ATP-bd"/>
</dbReference>
<dbReference type="GO" id="GO:0004527">
    <property type="term" value="F:exonuclease activity"/>
    <property type="evidence" value="ECO:0007669"/>
    <property type="project" value="UniProtKB-KW"/>
</dbReference>
<dbReference type="Pfam" id="PF00270">
    <property type="entry name" value="DEAD"/>
    <property type="match status" value="2"/>
</dbReference>